<keyword evidence="5 9" id="KW-0378">Hydrolase</keyword>
<dbReference type="KEGG" id="thao:NI17_015165"/>
<evidence type="ECO:0000313" key="13">
    <source>
        <dbReference type="EMBL" id="UOE18182.1"/>
    </source>
</evidence>
<evidence type="ECO:0000256" key="9">
    <source>
        <dbReference type="PIRNR" id="PIRNR038994"/>
    </source>
</evidence>
<reference evidence="13" key="1">
    <citation type="submission" date="2020-10" db="EMBL/GenBank/DDBJ databases">
        <title>De novo genome project of the cellulose decomposer Thermobifida halotolerans type strain.</title>
        <authorList>
            <person name="Nagy I."/>
            <person name="Horvath B."/>
            <person name="Kukolya J."/>
            <person name="Nagy I."/>
            <person name="Orsini M."/>
        </authorList>
    </citation>
    <scope>NUCLEOTIDE SEQUENCE</scope>
    <source>
        <strain evidence="13">DSM 44931</strain>
    </source>
</reference>
<dbReference type="CDD" id="cd00854">
    <property type="entry name" value="NagA"/>
    <property type="match status" value="1"/>
</dbReference>
<gene>
    <name evidence="13" type="primary">nagA</name>
    <name evidence="13" type="ORF">NI17_015165</name>
</gene>
<feature type="binding site" evidence="11">
    <location>
        <position position="211"/>
    </location>
    <ligand>
        <name>Zn(2+)</name>
        <dbReference type="ChEBI" id="CHEBI:29105"/>
    </ligand>
</feature>
<feature type="active site" description="Proton donor/acceptor" evidence="10">
    <location>
        <position position="269"/>
    </location>
</feature>
<evidence type="ECO:0000256" key="5">
    <source>
        <dbReference type="ARBA" id="ARBA00022801"/>
    </source>
</evidence>
<comment type="similarity">
    <text evidence="1 9">Belongs to the metallo-dependent hydrolases superfamily. NagA family.</text>
</comment>
<dbReference type="SUPFAM" id="SSF51556">
    <property type="entry name" value="Metallo-dependent hydrolases"/>
    <property type="match status" value="1"/>
</dbReference>
<evidence type="ECO:0000256" key="7">
    <source>
        <dbReference type="ARBA" id="ARBA00047647"/>
    </source>
</evidence>
<protein>
    <recommendedName>
        <fullName evidence="3">N-acetylglucosamine-6-phosphate deacetylase</fullName>
        <ecNumber evidence="2">3.5.1.25</ecNumber>
    </recommendedName>
</protein>
<evidence type="ECO:0000256" key="1">
    <source>
        <dbReference type="ARBA" id="ARBA00010716"/>
    </source>
</evidence>
<proteinExistence type="inferred from homology"/>
<organism evidence="13 14">
    <name type="scientific">Thermobifida halotolerans</name>
    <dbReference type="NCBI Taxonomy" id="483545"/>
    <lineage>
        <taxon>Bacteria</taxon>
        <taxon>Bacillati</taxon>
        <taxon>Actinomycetota</taxon>
        <taxon>Actinomycetes</taxon>
        <taxon>Streptosporangiales</taxon>
        <taxon>Nocardiopsidaceae</taxon>
        <taxon>Thermobifida</taxon>
    </lineage>
</organism>
<dbReference type="GO" id="GO:0006046">
    <property type="term" value="P:N-acetylglucosamine catabolic process"/>
    <property type="evidence" value="ECO:0007669"/>
    <property type="project" value="TreeGrafter"/>
</dbReference>
<evidence type="ECO:0000256" key="8">
    <source>
        <dbReference type="ARBA" id="ARBA00060590"/>
    </source>
</evidence>
<evidence type="ECO:0000256" key="3">
    <source>
        <dbReference type="ARBA" id="ARBA00018029"/>
    </source>
</evidence>
<evidence type="ECO:0000256" key="11">
    <source>
        <dbReference type="PIRSR" id="PIRSR038994-3"/>
    </source>
</evidence>
<dbReference type="PIRSF" id="PIRSF038994">
    <property type="entry name" value="NagA"/>
    <property type="match status" value="1"/>
</dbReference>
<evidence type="ECO:0000256" key="6">
    <source>
        <dbReference type="ARBA" id="ARBA00023277"/>
    </source>
</evidence>
<comment type="cofactor">
    <cofactor evidence="11">
        <name>a divalent metal cation</name>
        <dbReference type="ChEBI" id="CHEBI:60240"/>
    </cofactor>
    <text evidence="11">Binds 1 divalent metal cation per subunit.</text>
</comment>
<sequence>MSTLTNAQMVTADGILDGWLRVEDGRIAEIGSGPAPHGAAETVDLGGRLLAPGYVDIHVHGGAGASFGDGDPERALAVVESHRRHGVTTLVGSLVTAAPEETLRQVAALAELCESGDLAGIHLEGPYLAPGRCGAHDPALLRRPDPAEFRRILAAGRGHVAMITLAPELPGALDLVRAAVAEGVVAAVGHTDADYDRTRAAFDAGATVATHLFNQMRPVHHRDPGPVVAALTDDRVVVELVNDGVHVHPGAARMAWNAAGASRVALVTDAMSATGLGDGEYTLGRLRVRVVGGTARLATTGAIAGSTITLTDAVRRAVRELRVPPVEAVRAAGAVPAAALRLTDVGVLAPGCRADLLVLEEDLSVRTVYHRGRPLPP</sequence>
<accession>A0A399G2Y6</accession>
<evidence type="ECO:0000259" key="12">
    <source>
        <dbReference type="Pfam" id="PF01979"/>
    </source>
</evidence>
<keyword evidence="14" id="KW-1185">Reference proteome</keyword>
<dbReference type="Proteomes" id="UP000265719">
    <property type="component" value="Chromosome"/>
</dbReference>
<evidence type="ECO:0000313" key="14">
    <source>
        <dbReference type="Proteomes" id="UP000265719"/>
    </source>
</evidence>
<evidence type="ECO:0000256" key="2">
    <source>
        <dbReference type="ARBA" id="ARBA00011899"/>
    </source>
</evidence>
<dbReference type="AlphaFoldDB" id="A0A399G2Y6"/>
<dbReference type="GO" id="GO:0008448">
    <property type="term" value="F:N-acetylglucosamine-6-phosphate deacetylase activity"/>
    <property type="evidence" value="ECO:0007669"/>
    <property type="project" value="UniProtKB-EC"/>
</dbReference>
<evidence type="ECO:0000256" key="4">
    <source>
        <dbReference type="ARBA" id="ARBA00022723"/>
    </source>
</evidence>
<dbReference type="Pfam" id="PF01979">
    <property type="entry name" value="Amidohydro_1"/>
    <property type="match status" value="1"/>
</dbReference>
<feature type="binding site" evidence="11">
    <location>
        <position position="124"/>
    </location>
    <ligand>
        <name>Zn(2+)</name>
        <dbReference type="ChEBI" id="CHEBI:29105"/>
    </ligand>
</feature>
<dbReference type="InterPro" id="IPR011059">
    <property type="entry name" value="Metal-dep_hydrolase_composite"/>
</dbReference>
<keyword evidence="4 11" id="KW-0479">Metal-binding</keyword>
<dbReference type="EMBL" id="CP063196">
    <property type="protein sequence ID" value="UOE18182.1"/>
    <property type="molecule type" value="Genomic_DNA"/>
</dbReference>
<keyword evidence="6 9" id="KW-0119">Carbohydrate metabolism</keyword>
<dbReference type="InterPro" id="IPR006680">
    <property type="entry name" value="Amidohydro-rel"/>
</dbReference>
<comment type="pathway">
    <text evidence="8">Amino-sugar metabolism; N-acetylneuraminate degradation; D-fructose 6-phosphate from N-acetylneuraminate: step 4/5.</text>
</comment>
<dbReference type="InterPro" id="IPR003764">
    <property type="entry name" value="GlcNAc_6-P_deAcase"/>
</dbReference>
<dbReference type="FunFam" id="3.20.20.140:FF:000004">
    <property type="entry name" value="N-acetylglucosamine-6-phosphate deacetylase"/>
    <property type="match status" value="1"/>
</dbReference>
<feature type="domain" description="Amidohydrolase-related" evidence="12">
    <location>
        <begin position="50"/>
        <end position="373"/>
    </location>
</feature>
<dbReference type="SUPFAM" id="SSF51338">
    <property type="entry name" value="Composite domain of metallo-dependent hydrolases"/>
    <property type="match status" value="1"/>
</dbReference>
<dbReference type="InterPro" id="IPR032466">
    <property type="entry name" value="Metal_Hydrolase"/>
</dbReference>
<dbReference type="Gene3D" id="3.20.20.140">
    <property type="entry name" value="Metal-dependent hydrolases"/>
    <property type="match status" value="1"/>
</dbReference>
<dbReference type="PANTHER" id="PTHR11113:SF14">
    <property type="entry name" value="N-ACETYLGLUCOSAMINE-6-PHOSPHATE DEACETYLASE"/>
    <property type="match status" value="1"/>
</dbReference>
<dbReference type="EC" id="3.5.1.25" evidence="2"/>
<feature type="binding site" evidence="11">
    <location>
        <position position="190"/>
    </location>
    <ligand>
        <name>Zn(2+)</name>
        <dbReference type="ChEBI" id="CHEBI:29105"/>
    </ligand>
</feature>
<dbReference type="GO" id="GO:0046872">
    <property type="term" value="F:metal ion binding"/>
    <property type="evidence" value="ECO:0007669"/>
    <property type="project" value="UniProtKB-KW"/>
</dbReference>
<evidence type="ECO:0000256" key="10">
    <source>
        <dbReference type="PIRSR" id="PIRSR038994-1"/>
    </source>
</evidence>
<dbReference type="RefSeq" id="WP_068692164.1">
    <property type="nucleotide sequence ID" value="NZ_CP063196.1"/>
</dbReference>
<comment type="catalytic activity">
    <reaction evidence="7">
        <text>N-acetyl-D-glucosamine 6-phosphate + H2O = D-glucosamine 6-phosphate + acetate</text>
        <dbReference type="Rhea" id="RHEA:22936"/>
        <dbReference type="ChEBI" id="CHEBI:15377"/>
        <dbReference type="ChEBI" id="CHEBI:30089"/>
        <dbReference type="ChEBI" id="CHEBI:57513"/>
        <dbReference type="ChEBI" id="CHEBI:58725"/>
        <dbReference type="EC" id="3.5.1.25"/>
    </reaction>
</comment>
<dbReference type="OrthoDB" id="9776488at2"/>
<dbReference type="NCBIfam" id="TIGR00221">
    <property type="entry name" value="nagA"/>
    <property type="match status" value="1"/>
</dbReference>
<name>A0A399G2Y6_9ACTN</name>
<dbReference type="Gene3D" id="2.30.40.10">
    <property type="entry name" value="Urease, subunit C, domain 1"/>
    <property type="match status" value="1"/>
</dbReference>
<dbReference type="PANTHER" id="PTHR11113">
    <property type="entry name" value="N-ACETYLGLUCOSAMINE-6-PHOSPHATE DEACETYLASE"/>
    <property type="match status" value="1"/>
</dbReference>